<organism evidence="1 2">
    <name type="scientific">Sphingobacterium spiritivorum ATCC 33861</name>
    <dbReference type="NCBI Taxonomy" id="525373"/>
    <lineage>
        <taxon>Bacteria</taxon>
        <taxon>Pseudomonadati</taxon>
        <taxon>Bacteroidota</taxon>
        <taxon>Sphingobacteriia</taxon>
        <taxon>Sphingobacteriales</taxon>
        <taxon>Sphingobacteriaceae</taxon>
        <taxon>Sphingobacterium</taxon>
    </lineage>
</organism>
<comment type="caution">
    <text evidence="1">The sequence shown here is derived from an EMBL/GenBank/DDBJ whole genome shotgun (WGS) entry which is preliminary data.</text>
</comment>
<gene>
    <name evidence="1" type="ORF">HMPREF0766_11747</name>
</gene>
<dbReference type="STRING" id="525373.HMPREF0766_11747"/>
<name>D7VL78_SPHSI</name>
<dbReference type="EMBL" id="ACHA02000006">
    <property type="protein sequence ID" value="EFK58351.1"/>
    <property type="molecule type" value="Genomic_DNA"/>
</dbReference>
<reference evidence="1" key="1">
    <citation type="submission" date="2010-07" db="EMBL/GenBank/DDBJ databases">
        <authorList>
            <person name="Muzny D."/>
            <person name="Qin X."/>
            <person name="Buhay C."/>
            <person name="Dugan-Rocha S."/>
            <person name="Ding Y."/>
            <person name="Chen G."/>
            <person name="Hawes A."/>
            <person name="Holder M."/>
            <person name="Jhangiani S."/>
            <person name="Johnson A."/>
            <person name="Khan Z."/>
            <person name="Li Z."/>
            <person name="Liu W."/>
            <person name="Liu X."/>
            <person name="Perez L."/>
            <person name="Shen H."/>
            <person name="Wang Q."/>
            <person name="Watt J."/>
            <person name="Xi L."/>
            <person name="Xin Y."/>
            <person name="Zhou J."/>
            <person name="Deng J."/>
            <person name="Jiang H."/>
            <person name="Liu Y."/>
            <person name="Qu J."/>
            <person name="Song X.-Z."/>
            <person name="Zhang L."/>
            <person name="Villasana D."/>
            <person name="Johnson A."/>
            <person name="Liu J."/>
            <person name="Liyanage D."/>
            <person name="Lorensuhewa L."/>
            <person name="Robinson T."/>
            <person name="Song A."/>
            <person name="Song B.-B."/>
            <person name="Dinh H."/>
            <person name="Thornton R."/>
            <person name="Coyle M."/>
            <person name="Francisco L."/>
            <person name="Jackson L."/>
            <person name="Javaid M."/>
            <person name="Korchina V."/>
            <person name="Kovar C."/>
            <person name="Mata R."/>
            <person name="Mathew T."/>
            <person name="Ngo R."/>
            <person name="Nguyen L."/>
            <person name="Nguyen N."/>
            <person name="Okwuonu G."/>
            <person name="Ongeri F."/>
            <person name="Pham C."/>
            <person name="Simmons D."/>
            <person name="Wilczek-Boney K."/>
            <person name="Hale W."/>
            <person name="Jakkamsetti A."/>
            <person name="Pham P."/>
            <person name="Ruth R."/>
            <person name="San Lucas F."/>
            <person name="Warren J."/>
            <person name="Zhang J."/>
            <person name="Zhao Z."/>
            <person name="Zhou C."/>
            <person name="Zhu D."/>
            <person name="Lee S."/>
            <person name="Bess C."/>
            <person name="Blankenburg K."/>
            <person name="Forbes L."/>
            <person name="Fu Q."/>
            <person name="Gubbala S."/>
            <person name="Hirani K."/>
            <person name="Jayaseelan J.C."/>
            <person name="Lara F."/>
            <person name="Munidasa M."/>
            <person name="Palculict T."/>
            <person name="Patil S."/>
            <person name="Pu L.-L."/>
            <person name="Saada N."/>
            <person name="Tang L."/>
            <person name="Weissenberger G."/>
            <person name="Zhu Y."/>
            <person name="Hemphill L."/>
            <person name="Shang Y."/>
            <person name="Youmans B."/>
            <person name="Ayvaz T."/>
            <person name="Ross M."/>
            <person name="Santibanez J."/>
            <person name="Aqrawi P."/>
            <person name="Gross S."/>
            <person name="Joshi V."/>
            <person name="Fowler G."/>
            <person name="Nazareth L."/>
            <person name="Reid J."/>
            <person name="Worley K."/>
            <person name="Petrosino J."/>
            <person name="Highlander S."/>
            <person name="Gibbs R."/>
        </authorList>
    </citation>
    <scope>NUCLEOTIDE SEQUENCE [LARGE SCALE GENOMIC DNA]</scope>
    <source>
        <strain evidence="1">ATCC 33861</strain>
    </source>
</reference>
<dbReference type="Proteomes" id="UP000006258">
    <property type="component" value="Unassembled WGS sequence"/>
</dbReference>
<evidence type="ECO:0000313" key="1">
    <source>
        <dbReference type="EMBL" id="EFK58351.1"/>
    </source>
</evidence>
<dbReference type="HOGENOM" id="CLU_2556549_0_0_10"/>
<sequence>MNEKKPVFLSVIQYKYRQIKAFFEQENKLVSLIFNPFQNCAISFCLLFICIDTPQKNEVRSNLHFKNIQMTGLCFAIVSFVV</sequence>
<dbReference type="AlphaFoldDB" id="D7VL78"/>
<evidence type="ECO:0000313" key="2">
    <source>
        <dbReference type="Proteomes" id="UP000006258"/>
    </source>
</evidence>
<accession>D7VL78</accession>
<proteinExistence type="predicted"/>
<keyword evidence="2" id="KW-1185">Reference proteome</keyword>
<protein>
    <submittedName>
        <fullName evidence="1">Uncharacterized protein</fullName>
    </submittedName>
</protein>